<sequence>MTLTVIVAATTVPSPAAGTPDQSSESAKMMARKYKTFQVGTPALNGRAAQVIADCKIKSHLPHLSAGILRKSGKKRMISKTTISCTRPDGEPEIDLPIRNQGILGRSRSLRVSTMKQHKTSNYVQYVRTNGNAVTWWVPATGGFKGHKKKIYYRLSSYALVMPPYVTFFSKAHAGPCARFKKGDRTHKVAQCRK</sequence>
<dbReference type="EMBL" id="VDFR01000072">
    <property type="protein sequence ID" value="TNC44647.1"/>
    <property type="molecule type" value="Genomic_DNA"/>
</dbReference>
<evidence type="ECO:0000313" key="3">
    <source>
        <dbReference type="Proteomes" id="UP000306740"/>
    </source>
</evidence>
<protein>
    <submittedName>
        <fullName evidence="1">Uncharacterized protein</fullName>
    </submittedName>
</protein>
<dbReference type="EMBL" id="VDFR01000010">
    <property type="protein sequence ID" value="TNC51037.1"/>
    <property type="molecule type" value="Genomic_DNA"/>
</dbReference>
<gene>
    <name evidence="2" type="ORF">FHE65_02380</name>
    <name evidence="1" type="ORF">FHE65_16475</name>
</gene>
<dbReference type="Proteomes" id="UP000306740">
    <property type="component" value="Unassembled WGS sequence"/>
</dbReference>
<proteinExistence type="predicted"/>
<reference evidence="1 3" key="1">
    <citation type="submission" date="2019-05" db="EMBL/GenBank/DDBJ databases">
        <title>Mumia sp. nov., isolated from the intestinal contents of plateau pika (Ochotona curzoniae) in the Qinghai-Tibet plateau of China.</title>
        <authorList>
            <person name="Tian Z."/>
        </authorList>
    </citation>
    <scope>NUCLEOTIDE SEQUENCE [LARGE SCALE GENOMIC DNA]</scope>
    <source>
        <strain evidence="3">527</strain>
        <strain evidence="1">Z527</strain>
    </source>
</reference>
<evidence type="ECO:0000313" key="2">
    <source>
        <dbReference type="EMBL" id="TNC51037.1"/>
    </source>
</evidence>
<evidence type="ECO:0000313" key="1">
    <source>
        <dbReference type="EMBL" id="TNC44647.1"/>
    </source>
</evidence>
<dbReference type="RefSeq" id="WP_139105158.1">
    <property type="nucleotide sequence ID" value="NZ_VDFR01000010.1"/>
</dbReference>
<comment type="caution">
    <text evidence="1">The sequence shown here is derived from an EMBL/GenBank/DDBJ whole genome shotgun (WGS) entry which is preliminary data.</text>
</comment>
<organism evidence="1 3">
    <name type="scientific">Mumia zhuanghuii</name>
    <dbReference type="NCBI Taxonomy" id="2585211"/>
    <lineage>
        <taxon>Bacteria</taxon>
        <taxon>Bacillati</taxon>
        <taxon>Actinomycetota</taxon>
        <taxon>Actinomycetes</taxon>
        <taxon>Propionibacteriales</taxon>
        <taxon>Nocardioidaceae</taxon>
        <taxon>Mumia</taxon>
    </lineage>
</organism>
<accession>A0A5C4MI60</accession>
<dbReference type="AlphaFoldDB" id="A0A5C4MI60"/>
<name>A0A5C4MI60_9ACTN</name>